<comment type="similarity">
    <text evidence="1 5">Belongs to the peptidase S41A family.</text>
</comment>
<dbReference type="InterPro" id="IPR002477">
    <property type="entry name" value="Peptidoglycan-bd-like"/>
</dbReference>
<dbReference type="SUPFAM" id="SSF47090">
    <property type="entry name" value="PGBD-like"/>
    <property type="match status" value="1"/>
</dbReference>
<dbReference type="InterPro" id="IPR004447">
    <property type="entry name" value="Peptidase_S41A"/>
</dbReference>
<evidence type="ECO:0000256" key="1">
    <source>
        <dbReference type="ARBA" id="ARBA00009179"/>
    </source>
</evidence>
<dbReference type="Gene3D" id="3.30.750.44">
    <property type="match status" value="1"/>
</dbReference>
<organism evidence="8 9">
    <name type="scientific">Geosporobacter ferrireducens</name>
    <dbReference type="NCBI Taxonomy" id="1424294"/>
    <lineage>
        <taxon>Bacteria</taxon>
        <taxon>Bacillati</taxon>
        <taxon>Bacillota</taxon>
        <taxon>Clostridia</taxon>
        <taxon>Peptostreptococcales</taxon>
        <taxon>Thermotaleaceae</taxon>
        <taxon>Geosporobacter</taxon>
    </lineage>
</organism>
<feature type="signal peptide" evidence="6">
    <location>
        <begin position="1"/>
        <end position="28"/>
    </location>
</feature>
<dbReference type="Gene3D" id="2.30.42.10">
    <property type="match status" value="1"/>
</dbReference>
<dbReference type="SMART" id="SM00245">
    <property type="entry name" value="TSPc"/>
    <property type="match status" value="1"/>
</dbReference>
<keyword evidence="3 5" id="KW-0378">Hydrolase</keyword>
<keyword evidence="6" id="KW-0732">Signal</keyword>
<dbReference type="InterPro" id="IPR036034">
    <property type="entry name" value="PDZ_sf"/>
</dbReference>
<dbReference type="GO" id="GO:0004175">
    <property type="term" value="F:endopeptidase activity"/>
    <property type="evidence" value="ECO:0007669"/>
    <property type="project" value="TreeGrafter"/>
</dbReference>
<dbReference type="OrthoDB" id="9812068at2"/>
<dbReference type="EMBL" id="CP017269">
    <property type="protein sequence ID" value="AOT70157.1"/>
    <property type="molecule type" value="Genomic_DNA"/>
</dbReference>
<dbReference type="SMART" id="SM00228">
    <property type="entry name" value="PDZ"/>
    <property type="match status" value="1"/>
</dbReference>
<dbReference type="Pfam" id="PF01471">
    <property type="entry name" value="PG_binding_1"/>
    <property type="match status" value="1"/>
</dbReference>
<dbReference type="Pfam" id="PF17820">
    <property type="entry name" value="PDZ_6"/>
    <property type="match status" value="1"/>
</dbReference>
<feature type="chain" id="PRO_5009107419" description="PDZ domain-containing protein" evidence="6">
    <location>
        <begin position="29"/>
        <end position="470"/>
    </location>
</feature>
<evidence type="ECO:0000313" key="8">
    <source>
        <dbReference type="EMBL" id="AOT70157.1"/>
    </source>
</evidence>
<dbReference type="AlphaFoldDB" id="A0A1D8GGX8"/>
<dbReference type="Gene3D" id="1.10.101.10">
    <property type="entry name" value="PGBD-like superfamily/PGBD"/>
    <property type="match status" value="1"/>
</dbReference>
<dbReference type="RefSeq" id="WP_069976583.1">
    <property type="nucleotide sequence ID" value="NZ_CP017269.1"/>
</dbReference>
<proteinExistence type="inferred from homology"/>
<dbReference type="PANTHER" id="PTHR32060">
    <property type="entry name" value="TAIL-SPECIFIC PROTEASE"/>
    <property type="match status" value="1"/>
</dbReference>
<evidence type="ECO:0000259" key="7">
    <source>
        <dbReference type="PROSITE" id="PS50106"/>
    </source>
</evidence>
<dbReference type="KEGG" id="gfe:Gferi_11475"/>
<dbReference type="Gene3D" id="3.90.226.10">
    <property type="entry name" value="2-enoyl-CoA Hydratase, Chain A, domain 1"/>
    <property type="match status" value="1"/>
</dbReference>
<keyword evidence="2 5" id="KW-0645">Protease</keyword>
<dbReference type="InterPro" id="IPR036365">
    <property type="entry name" value="PGBD-like_sf"/>
</dbReference>
<dbReference type="FunFam" id="2.30.42.10:FF:000063">
    <property type="entry name" value="Peptidase, S41 family"/>
    <property type="match status" value="1"/>
</dbReference>
<dbReference type="SUPFAM" id="SSF52096">
    <property type="entry name" value="ClpP/crotonase"/>
    <property type="match status" value="1"/>
</dbReference>
<dbReference type="Pfam" id="PF03572">
    <property type="entry name" value="Peptidase_S41"/>
    <property type="match status" value="1"/>
</dbReference>
<keyword evidence="9" id="KW-1185">Reference proteome</keyword>
<dbReference type="NCBIfam" id="TIGR00225">
    <property type="entry name" value="prc"/>
    <property type="match status" value="1"/>
</dbReference>
<feature type="domain" description="PDZ" evidence="7">
    <location>
        <begin position="89"/>
        <end position="172"/>
    </location>
</feature>
<dbReference type="GO" id="GO:0006508">
    <property type="term" value="P:proteolysis"/>
    <property type="evidence" value="ECO:0007669"/>
    <property type="project" value="UniProtKB-KW"/>
</dbReference>
<evidence type="ECO:0000256" key="6">
    <source>
        <dbReference type="SAM" id="SignalP"/>
    </source>
</evidence>
<dbReference type="CDD" id="cd06782">
    <property type="entry name" value="cpPDZ_CPP-like"/>
    <property type="match status" value="1"/>
</dbReference>
<accession>A0A1D8GGX8</accession>
<dbReference type="STRING" id="1424294.Gferi_11475"/>
<evidence type="ECO:0000313" key="9">
    <source>
        <dbReference type="Proteomes" id="UP000095743"/>
    </source>
</evidence>
<dbReference type="Proteomes" id="UP000095743">
    <property type="component" value="Chromosome"/>
</dbReference>
<dbReference type="InterPro" id="IPR029045">
    <property type="entry name" value="ClpP/crotonase-like_dom_sf"/>
</dbReference>
<dbReference type="GO" id="GO:0008236">
    <property type="term" value="F:serine-type peptidase activity"/>
    <property type="evidence" value="ECO:0007669"/>
    <property type="project" value="UniProtKB-KW"/>
</dbReference>
<evidence type="ECO:0000256" key="5">
    <source>
        <dbReference type="RuleBase" id="RU004404"/>
    </source>
</evidence>
<dbReference type="GO" id="GO:0030288">
    <property type="term" value="C:outer membrane-bounded periplasmic space"/>
    <property type="evidence" value="ECO:0007669"/>
    <property type="project" value="TreeGrafter"/>
</dbReference>
<evidence type="ECO:0000256" key="2">
    <source>
        <dbReference type="ARBA" id="ARBA00022670"/>
    </source>
</evidence>
<dbReference type="PANTHER" id="PTHR32060:SF22">
    <property type="entry name" value="CARBOXYL-TERMINAL-PROCESSING PEPTIDASE 3, CHLOROPLASTIC"/>
    <property type="match status" value="1"/>
</dbReference>
<dbReference type="InterPro" id="IPR005151">
    <property type="entry name" value="Tail-specific_protease"/>
</dbReference>
<dbReference type="Pfam" id="PF22694">
    <property type="entry name" value="CtpB_N-like"/>
    <property type="match status" value="1"/>
</dbReference>
<sequence length="470" mass="51069">MVKKIQGKSRILAWVLIIFLTCANFSYAAEPTVTFRNLNERISYLKDIIQYIQANYVGEVSEEALMEGAYKGLFEALDPYSRYFTAEDLDAFEQLTSGSYSGIGATVGFEDNQIVIIAPMEGGPAARAGIKPGDIIVSVDDIDAKGNALEKVVDKLLGKPGTKVKLGIKRGDANEILYFNITREIIKLKTVNAQILEGNIGYIQIAEFNEKVSEEVEKVLKDFQQKEVKGIILDLRNNPGGLIDESVDVADFFVPKGQVVKIVFKNKSHQIYSAMKEGIKKPLVVLINEGSASASEIVAGAIQDTKAGTIIGTQSYGKGTVQSIDPISNGGGIKLTIAKYLTPNGRVIDGVGITPDIIVHNPDQLDITKISSFVPMIEETTAEAGDKGLNVYGAQQRLHWIGYTSIKASGIMDETTVEALKKFQTTAGLTASGTLDGETVLKLEEQILEIMKGSIEDLQLKKAIEVIKNK</sequence>
<dbReference type="InterPro" id="IPR041489">
    <property type="entry name" value="PDZ_6"/>
</dbReference>
<reference evidence="8 9" key="1">
    <citation type="submission" date="2016-09" db="EMBL/GenBank/DDBJ databases">
        <title>Genomic analysis reveals versatility of anaerobic energy metabolism of Geosporobacter ferrireducens IRF9 of phylum Firmicutes.</title>
        <authorList>
            <person name="Kim S.-J."/>
        </authorList>
    </citation>
    <scope>NUCLEOTIDE SEQUENCE [LARGE SCALE GENOMIC DNA]</scope>
    <source>
        <strain evidence="8 9">IRF9</strain>
    </source>
</reference>
<dbReference type="SUPFAM" id="SSF50156">
    <property type="entry name" value="PDZ domain-like"/>
    <property type="match status" value="1"/>
</dbReference>
<dbReference type="CDD" id="cd07560">
    <property type="entry name" value="Peptidase_S41_CPP"/>
    <property type="match status" value="1"/>
</dbReference>
<name>A0A1D8GGX8_9FIRM</name>
<dbReference type="GO" id="GO:0007165">
    <property type="term" value="P:signal transduction"/>
    <property type="evidence" value="ECO:0007669"/>
    <property type="project" value="TreeGrafter"/>
</dbReference>
<protein>
    <recommendedName>
        <fullName evidence="7">PDZ domain-containing protein</fullName>
    </recommendedName>
</protein>
<evidence type="ECO:0000256" key="4">
    <source>
        <dbReference type="ARBA" id="ARBA00022825"/>
    </source>
</evidence>
<dbReference type="PROSITE" id="PS50106">
    <property type="entry name" value="PDZ"/>
    <property type="match status" value="1"/>
</dbReference>
<dbReference type="InterPro" id="IPR001478">
    <property type="entry name" value="PDZ"/>
</dbReference>
<keyword evidence="4 5" id="KW-0720">Serine protease</keyword>
<dbReference type="InterPro" id="IPR055210">
    <property type="entry name" value="CtpA/B_N"/>
</dbReference>
<evidence type="ECO:0000256" key="3">
    <source>
        <dbReference type="ARBA" id="ARBA00022801"/>
    </source>
</evidence>
<dbReference type="InterPro" id="IPR036366">
    <property type="entry name" value="PGBDSf"/>
</dbReference>
<gene>
    <name evidence="8" type="ORF">Gferi_11475</name>
</gene>